<name>A0AAV7XA31_9NEOP</name>
<dbReference type="GO" id="GO:0005886">
    <property type="term" value="C:plasma membrane"/>
    <property type="evidence" value="ECO:0007669"/>
    <property type="project" value="TreeGrafter"/>
</dbReference>
<feature type="transmembrane region" description="Helical" evidence="10">
    <location>
        <begin position="214"/>
        <end position="236"/>
    </location>
</feature>
<comment type="subunit">
    <text evidence="3">Homotetramer.</text>
</comment>
<evidence type="ECO:0000256" key="6">
    <source>
        <dbReference type="ARBA" id="ARBA00022737"/>
    </source>
</evidence>
<evidence type="ECO:0000313" key="11">
    <source>
        <dbReference type="EMBL" id="KAJ1520679.1"/>
    </source>
</evidence>
<dbReference type="InterPro" id="IPR023271">
    <property type="entry name" value="Aquaporin-like"/>
</dbReference>
<feature type="transmembrane region" description="Helical" evidence="10">
    <location>
        <begin position="175"/>
        <end position="194"/>
    </location>
</feature>
<dbReference type="InterPro" id="IPR000425">
    <property type="entry name" value="MIP"/>
</dbReference>
<organism evidence="11 12">
    <name type="scientific">Megalurothrips usitatus</name>
    <name type="common">bean blossom thrips</name>
    <dbReference type="NCBI Taxonomy" id="439358"/>
    <lineage>
        <taxon>Eukaryota</taxon>
        <taxon>Metazoa</taxon>
        <taxon>Ecdysozoa</taxon>
        <taxon>Arthropoda</taxon>
        <taxon>Hexapoda</taxon>
        <taxon>Insecta</taxon>
        <taxon>Pterygota</taxon>
        <taxon>Neoptera</taxon>
        <taxon>Paraneoptera</taxon>
        <taxon>Thysanoptera</taxon>
        <taxon>Terebrantia</taxon>
        <taxon>Thripoidea</taxon>
        <taxon>Thripidae</taxon>
        <taxon>Megalurothrips</taxon>
    </lineage>
</organism>
<reference evidence="11" key="1">
    <citation type="submission" date="2022-12" db="EMBL/GenBank/DDBJ databases">
        <title>Chromosome-level genome assembly of the bean flower thrips Megalurothrips usitatus.</title>
        <authorList>
            <person name="Ma L."/>
            <person name="Liu Q."/>
            <person name="Li H."/>
            <person name="Cai W."/>
        </authorList>
    </citation>
    <scope>NUCLEOTIDE SEQUENCE</scope>
    <source>
        <strain evidence="11">Cailab_2022a</strain>
    </source>
</reference>
<keyword evidence="5 9" id="KW-0812">Transmembrane</keyword>
<keyword evidence="12" id="KW-1185">Reference proteome</keyword>
<dbReference type="PRINTS" id="PR00783">
    <property type="entry name" value="MINTRINSICP"/>
</dbReference>
<dbReference type="InterPro" id="IPR034294">
    <property type="entry name" value="Aquaporin_transptr"/>
</dbReference>
<dbReference type="PANTHER" id="PTHR19139">
    <property type="entry name" value="AQUAPORIN TRANSPORTER"/>
    <property type="match status" value="1"/>
</dbReference>
<evidence type="ECO:0000256" key="7">
    <source>
        <dbReference type="ARBA" id="ARBA00022989"/>
    </source>
</evidence>
<evidence type="ECO:0000256" key="3">
    <source>
        <dbReference type="ARBA" id="ARBA00011881"/>
    </source>
</evidence>
<gene>
    <name evidence="11" type="ORF">ONE63_003783</name>
</gene>
<comment type="caution">
    <text evidence="11">The sequence shown here is derived from an EMBL/GenBank/DDBJ whole genome shotgun (WGS) entry which is preliminary data.</text>
</comment>
<evidence type="ECO:0000256" key="1">
    <source>
        <dbReference type="ARBA" id="ARBA00004141"/>
    </source>
</evidence>
<keyword evidence="7 10" id="KW-1133">Transmembrane helix</keyword>
<dbReference type="Proteomes" id="UP001075354">
    <property type="component" value="Chromosome 14"/>
</dbReference>
<dbReference type="GO" id="GO:0015267">
    <property type="term" value="F:channel activity"/>
    <property type="evidence" value="ECO:0007669"/>
    <property type="project" value="InterPro"/>
</dbReference>
<keyword evidence="6" id="KW-0677">Repeat</keyword>
<keyword evidence="4 9" id="KW-0813">Transport</keyword>
<protein>
    <recommendedName>
        <fullName evidence="13">Aquaporin AQPAn.G-like</fullName>
    </recommendedName>
</protein>
<feature type="transmembrane region" description="Helical" evidence="10">
    <location>
        <begin position="145"/>
        <end position="166"/>
    </location>
</feature>
<evidence type="ECO:0000256" key="8">
    <source>
        <dbReference type="ARBA" id="ARBA00023136"/>
    </source>
</evidence>
<evidence type="ECO:0000256" key="5">
    <source>
        <dbReference type="ARBA" id="ARBA00022692"/>
    </source>
</evidence>
<dbReference type="InterPro" id="IPR022357">
    <property type="entry name" value="MIP_CS"/>
</dbReference>
<dbReference type="PANTHER" id="PTHR19139:SF291">
    <property type="entry name" value="AQUAPORIN"/>
    <property type="match status" value="1"/>
</dbReference>
<sequence>MTVVICFVSPGWATLGVDDVTDRRVLRPLLAEFVGTLLLVVVGTGATSAQWTEGETPSIVQIALTFGLAVAVIAHIIGPVSGGHINPAVSFGLFCSGDCSFLKALFYTVFQCLGAICGAAIHLVTTPADNRAGLGVTGLSNGVTWWQAFVIEALITYVLVQAVLALAEEGFAGKLAVGFSITACHLAFIKYTGSSMNPARSLGPAVVQGNFLNVWVYLVAPTVGGMVAGIVYRVLLRPGKKDADTKNSYDF</sequence>
<keyword evidence="8 10" id="KW-0472">Membrane</keyword>
<comment type="similarity">
    <text evidence="2 9">Belongs to the MIP/aquaporin (TC 1.A.8) family.</text>
</comment>
<dbReference type="SUPFAM" id="SSF81338">
    <property type="entry name" value="Aquaporin-like"/>
    <property type="match status" value="1"/>
</dbReference>
<accession>A0AAV7XA31</accession>
<dbReference type="AlphaFoldDB" id="A0AAV7XA31"/>
<dbReference type="Pfam" id="PF00230">
    <property type="entry name" value="MIP"/>
    <property type="match status" value="1"/>
</dbReference>
<dbReference type="PROSITE" id="PS00221">
    <property type="entry name" value="MIP"/>
    <property type="match status" value="1"/>
</dbReference>
<evidence type="ECO:0000256" key="10">
    <source>
        <dbReference type="SAM" id="Phobius"/>
    </source>
</evidence>
<dbReference type="EMBL" id="JAPTSV010000014">
    <property type="protein sequence ID" value="KAJ1520679.1"/>
    <property type="molecule type" value="Genomic_DNA"/>
</dbReference>
<comment type="subcellular location">
    <subcellularLocation>
        <location evidence="1">Membrane</location>
        <topology evidence="1">Multi-pass membrane protein</topology>
    </subcellularLocation>
</comment>
<feature type="transmembrane region" description="Helical" evidence="10">
    <location>
        <begin position="104"/>
        <end position="125"/>
    </location>
</feature>
<dbReference type="CDD" id="cd00333">
    <property type="entry name" value="MIP"/>
    <property type="match status" value="1"/>
</dbReference>
<evidence type="ECO:0000256" key="9">
    <source>
        <dbReference type="RuleBase" id="RU000477"/>
    </source>
</evidence>
<feature type="transmembrane region" description="Helical" evidence="10">
    <location>
        <begin position="59"/>
        <end position="83"/>
    </location>
</feature>
<evidence type="ECO:0000313" key="12">
    <source>
        <dbReference type="Proteomes" id="UP001075354"/>
    </source>
</evidence>
<dbReference type="Gene3D" id="1.20.1080.10">
    <property type="entry name" value="Glycerol uptake facilitator protein"/>
    <property type="match status" value="1"/>
</dbReference>
<feature type="transmembrane region" description="Helical" evidence="10">
    <location>
        <begin position="29"/>
        <end position="47"/>
    </location>
</feature>
<evidence type="ECO:0000256" key="2">
    <source>
        <dbReference type="ARBA" id="ARBA00006175"/>
    </source>
</evidence>
<proteinExistence type="inferred from homology"/>
<evidence type="ECO:0000256" key="4">
    <source>
        <dbReference type="ARBA" id="ARBA00022448"/>
    </source>
</evidence>
<evidence type="ECO:0008006" key="13">
    <source>
        <dbReference type="Google" id="ProtNLM"/>
    </source>
</evidence>